<comment type="caution">
    <text evidence="1">The sequence shown here is derived from an EMBL/GenBank/DDBJ whole genome shotgun (WGS) entry which is preliminary data.</text>
</comment>
<dbReference type="Proteomes" id="UP000215377">
    <property type="component" value="Unassembled WGS sequence"/>
</dbReference>
<dbReference type="AlphaFoldDB" id="A0A225NHA3"/>
<name>A0A225NHA3_9RHOB</name>
<proteinExistence type="predicted"/>
<reference evidence="1 2" key="1">
    <citation type="submission" date="2013-04" db="EMBL/GenBank/DDBJ databases">
        <title>Oceanicola sp. 22II1-22F33 Genome Sequencing.</title>
        <authorList>
            <person name="Lai Q."/>
            <person name="Li G."/>
            <person name="Shao Z."/>
        </authorList>
    </citation>
    <scope>NUCLEOTIDE SEQUENCE [LARGE SCALE GENOMIC DNA]</scope>
    <source>
        <strain evidence="1 2">22II1-22F33</strain>
    </source>
</reference>
<gene>
    <name evidence="1" type="ORF">ATO3_27420</name>
</gene>
<dbReference type="InterPro" id="IPR021341">
    <property type="entry name" value="DUF2958"/>
</dbReference>
<dbReference type="EMBL" id="AQQR01000037">
    <property type="protein sequence ID" value="OWU66795.1"/>
    <property type="molecule type" value="Genomic_DNA"/>
</dbReference>
<keyword evidence="2" id="KW-1185">Reference proteome</keyword>
<evidence type="ECO:0000313" key="2">
    <source>
        <dbReference type="Proteomes" id="UP000215377"/>
    </source>
</evidence>
<evidence type="ECO:0000313" key="1">
    <source>
        <dbReference type="EMBL" id="OWU66795.1"/>
    </source>
</evidence>
<accession>A0A225NHA3</accession>
<dbReference type="Pfam" id="PF11171">
    <property type="entry name" value="DUF2958"/>
    <property type="match status" value="1"/>
</dbReference>
<dbReference type="OrthoDB" id="1070337at2"/>
<dbReference type="RefSeq" id="WP_143747410.1">
    <property type="nucleotide sequence ID" value="NZ_AQQR01000037.1"/>
</dbReference>
<protein>
    <submittedName>
        <fullName evidence="1">Uncharacterized protein</fullName>
    </submittedName>
</protein>
<sequence>MKPLPKALLDQMIANSRANQSGKAEVDHHPVVKLFTPDAQATWLLSEYDPEEAQQANGWKIEDQLSLF</sequence>
<organism evidence="1 2">
    <name type="scientific">Marinibacterium profundimaris</name>
    <dbReference type="NCBI Taxonomy" id="1679460"/>
    <lineage>
        <taxon>Bacteria</taxon>
        <taxon>Pseudomonadati</taxon>
        <taxon>Pseudomonadota</taxon>
        <taxon>Alphaproteobacteria</taxon>
        <taxon>Rhodobacterales</taxon>
        <taxon>Paracoccaceae</taxon>
        <taxon>Marinibacterium</taxon>
    </lineage>
</organism>